<dbReference type="EMBL" id="SRLO01000003">
    <property type="protein sequence ID" value="TNN88949.1"/>
    <property type="molecule type" value="Genomic_DNA"/>
</dbReference>
<evidence type="ECO:0000313" key="2">
    <source>
        <dbReference type="EMBL" id="TNN88949.1"/>
    </source>
</evidence>
<comment type="caution">
    <text evidence="2">The sequence shown here is derived from an EMBL/GenBank/DDBJ whole genome shotgun (WGS) entry which is preliminary data.</text>
</comment>
<proteinExistence type="predicted"/>
<evidence type="ECO:0000256" key="1">
    <source>
        <dbReference type="SAM" id="MobiDB-lite"/>
    </source>
</evidence>
<gene>
    <name evidence="2" type="ORF">EYF80_000827</name>
</gene>
<evidence type="ECO:0000313" key="3">
    <source>
        <dbReference type="Proteomes" id="UP000314294"/>
    </source>
</evidence>
<protein>
    <submittedName>
        <fullName evidence="2">Uncharacterized protein</fullName>
    </submittedName>
</protein>
<dbReference type="Proteomes" id="UP000314294">
    <property type="component" value="Unassembled WGS sequence"/>
</dbReference>
<organism evidence="2 3">
    <name type="scientific">Liparis tanakae</name>
    <name type="common">Tanaka's snailfish</name>
    <dbReference type="NCBI Taxonomy" id="230148"/>
    <lineage>
        <taxon>Eukaryota</taxon>
        <taxon>Metazoa</taxon>
        <taxon>Chordata</taxon>
        <taxon>Craniata</taxon>
        <taxon>Vertebrata</taxon>
        <taxon>Euteleostomi</taxon>
        <taxon>Actinopterygii</taxon>
        <taxon>Neopterygii</taxon>
        <taxon>Teleostei</taxon>
        <taxon>Neoteleostei</taxon>
        <taxon>Acanthomorphata</taxon>
        <taxon>Eupercaria</taxon>
        <taxon>Perciformes</taxon>
        <taxon>Cottioidei</taxon>
        <taxon>Cottales</taxon>
        <taxon>Liparidae</taxon>
        <taxon>Liparis</taxon>
    </lineage>
</organism>
<reference evidence="2 3" key="1">
    <citation type="submission" date="2019-03" db="EMBL/GenBank/DDBJ databases">
        <title>First draft genome of Liparis tanakae, snailfish: a comprehensive survey of snailfish specific genes.</title>
        <authorList>
            <person name="Kim W."/>
            <person name="Song I."/>
            <person name="Jeong J.-H."/>
            <person name="Kim D."/>
            <person name="Kim S."/>
            <person name="Ryu S."/>
            <person name="Song J.Y."/>
            <person name="Lee S.K."/>
        </authorList>
    </citation>
    <scope>NUCLEOTIDE SEQUENCE [LARGE SCALE GENOMIC DNA]</scope>
    <source>
        <tissue evidence="2">Muscle</tissue>
    </source>
</reference>
<keyword evidence="3" id="KW-1185">Reference proteome</keyword>
<accession>A0A4Z2JFB7</accession>
<feature type="compositionally biased region" description="Polar residues" evidence="1">
    <location>
        <begin position="12"/>
        <end position="27"/>
    </location>
</feature>
<dbReference type="AlphaFoldDB" id="A0A4Z2JFB7"/>
<sequence>MSSLYQHLKRSSCGQFGNGPQQASRWSESAARPSHSQKSDTPFNCCLALRVEEARGSFERPRTGGYY</sequence>
<feature type="region of interest" description="Disordered" evidence="1">
    <location>
        <begin position="1"/>
        <end position="41"/>
    </location>
</feature>
<name>A0A4Z2JFB7_9TELE</name>